<evidence type="ECO:0000256" key="1">
    <source>
        <dbReference type="SAM" id="MobiDB-lite"/>
    </source>
</evidence>
<protein>
    <submittedName>
        <fullName evidence="2">Uncharacterized protein</fullName>
    </submittedName>
</protein>
<keyword evidence="3" id="KW-1185">Reference proteome</keyword>
<evidence type="ECO:0000313" key="2">
    <source>
        <dbReference type="EMBL" id="CAI9609183.1"/>
    </source>
</evidence>
<gene>
    <name evidence="2" type="ORF">SPARVUS_LOCUS14212718</name>
</gene>
<accession>A0ABN9GNW6</accession>
<name>A0ABN9GNW6_9NEOB</name>
<comment type="caution">
    <text evidence="2">The sequence shown here is derived from an EMBL/GenBank/DDBJ whole genome shotgun (WGS) entry which is preliminary data.</text>
</comment>
<reference evidence="2" key="1">
    <citation type="submission" date="2023-05" db="EMBL/GenBank/DDBJ databases">
        <authorList>
            <person name="Stuckert A."/>
        </authorList>
    </citation>
    <scope>NUCLEOTIDE SEQUENCE</scope>
</reference>
<organism evidence="2 3">
    <name type="scientific">Staurois parvus</name>
    <dbReference type="NCBI Taxonomy" id="386267"/>
    <lineage>
        <taxon>Eukaryota</taxon>
        <taxon>Metazoa</taxon>
        <taxon>Chordata</taxon>
        <taxon>Craniata</taxon>
        <taxon>Vertebrata</taxon>
        <taxon>Euteleostomi</taxon>
        <taxon>Amphibia</taxon>
        <taxon>Batrachia</taxon>
        <taxon>Anura</taxon>
        <taxon>Neobatrachia</taxon>
        <taxon>Ranoidea</taxon>
        <taxon>Ranidae</taxon>
        <taxon>Staurois</taxon>
    </lineage>
</organism>
<dbReference type="Proteomes" id="UP001162483">
    <property type="component" value="Unassembled WGS sequence"/>
</dbReference>
<dbReference type="EMBL" id="CATNWA010018741">
    <property type="protein sequence ID" value="CAI9609183.1"/>
    <property type="molecule type" value="Genomic_DNA"/>
</dbReference>
<proteinExistence type="predicted"/>
<evidence type="ECO:0000313" key="3">
    <source>
        <dbReference type="Proteomes" id="UP001162483"/>
    </source>
</evidence>
<sequence>MYIHPCSSTSPCLDKRSALPPYSRPRACSETRRSAPWDLTSSPATPPLRSSVRSIRL</sequence>
<feature type="region of interest" description="Disordered" evidence="1">
    <location>
        <begin position="17"/>
        <end position="57"/>
    </location>
</feature>